<comment type="subcellular location">
    <subcellularLocation>
        <location evidence="1">Membrane</location>
        <topology evidence="1">Single-pass membrane protein</topology>
    </subcellularLocation>
</comment>
<evidence type="ECO:0000256" key="5">
    <source>
        <dbReference type="ARBA" id="ARBA00023002"/>
    </source>
</evidence>
<evidence type="ECO:0000256" key="1">
    <source>
        <dbReference type="ARBA" id="ARBA00004167"/>
    </source>
</evidence>
<keyword evidence="6 7" id="KW-0408">Iron</keyword>
<dbReference type="InterPro" id="IPR036396">
    <property type="entry name" value="Cyt_P450_sf"/>
</dbReference>
<gene>
    <name evidence="9" type="ORF">Adt_02514</name>
</gene>
<comment type="similarity">
    <text evidence="8">Belongs to the cytochrome P450 family.</text>
</comment>
<dbReference type="GO" id="GO:0046872">
    <property type="term" value="F:metal ion binding"/>
    <property type="evidence" value="ECO:0007669"/>
    <property type="project" value="UniProtKB-KW"/>
</dbReference>
<keyword evidence="8" id="KW-0503">Monooxygenase</keyword>
<comment type="caution">
    <text evidence="9">The sequence shown here is derived from an EMBL/GenBank/DDBJ whole genome shotgun (WGS) entry which is preliminary data.</text>
</comment>
<dbReference type="PRINTS" id="PR00463">
    <property type="entry name" value="EP450I"/>
</dbReference>
<dbReference type="Pfam" id="PF00067">
    <property type="entry name" value="p450"/>
    <property type="match status" value="1"/>
</dbReference>
<dbReference type="InterPro" id="IPR002401">
    <property type="entry name" value="Cyt_P450_E_grp-I"/>
</dbReference>
<dbReference type="SUPFAM" id="SSF48264">
    <property type="entry name" value="Cytochrome P450"/>
    <property type="match status" value="1"/>
</dbReference>
<organism evidence="9 10">
    <name type="scientific">Abeliophyllum distichum</name>
    <dbReference type="NCBI Taxonomy" id="126358"/>
    <lineage>
        <taxon>Eukaryota</taxon>
        <taxon>Viridiplantae</taxon>
        <taxon>Streptophyta</taxon>
        <taxon>Embryophyta</taxon>
        <taxon>Tracheophyta</taxon>
        <taxon>Spermatophyta</taxon>
        <taxon>Magnoliopsida</taxon>
        <taxon>eudicotyledons</taxon>
        <taxon>Gunneridae</taxon>
        <taxon>Pentapetalae</taxon>
        <taxon>asterids</taxon>
        <taxon>lamiids</taxon>
        <taxon>Lamiales</taxon>
        <taxon>Oleaceae</taxon>
        <taxon>Forsythieae</taxon>
        <taxon>Abeliophyllum</taxon>
    </lineage>
</organism>
<protein>
    <submittedName>
        <fullName evidence="9">Cytochrome</fullName>
    </submittedName>
</protein>
<dbReference type="EMBL" id="JBFOLK010000001">
    <property type="protein sequence ID" value="KAL2541536.1"/>
    <property type="molecule type" value="Genomic_DNA"/>
</dbReference>
<dbReference type="Proteomes" id="UP001604336">
    <property type="component" value="Unassembled WGS sequence"/>
</dbReference>
<keyword evidence="2" id="KW-0812">Transmembrane</keyword>
<evidence type="ECO:0000256" key="2">
    <source>
        <dbReference type="ARBA" id="ARBA00022692"/>
    </source>
</evidence>
<evidence type="ECO:0000313" key="10">
    <source>
        <dbReference type="Proteomes" id="UP001604336"/>
    </source>
</evidence>
<keyword evidence="7 8" id="KW-0349">Heme</keyword>
<dbReference type="CDD" id="cd11043">
    <property type="entry name" value="CYP90-like"/>
    <property type="match status" value="1"/>
</dbReference>
<dbReference type="PANTHER" id="PTHR24286">
    <property type="entry name" value="CYTOCHROME P450 26"/>
    <property type="match status" value="1"/>
</dbReference>
<evidence type="ECO:0000256" key="8">
    <source>
        <dbReference type="RuleBase" id="RU000461"/>
    </source>
</evidence>
<dbReference type="PROSITE" id="PS00086">
    <property type="entry name" value="CYTOCHROME_P450"/>
    <property type="match status" value="1"/>
</dbReference>
<sequence>MLLTGFTDGGIPKCNGVLPPGSMGLPLLGETIQLVIPSASLDLPPFIKKRMKRYGPIFRTNVAGRPVIITADPEFNHFLLRQDGKLVDTWSMDTFAEVFDQSSQSSRKYTRHLTLNHFGVEALREKLLPQMEDMIRKTLSNWSSQESVEVKSASVTMAIDYAAKQIYSGNLENAPLKISDLFRDLVDGLMSFPINIPGTAHHRCLQTHKKVREMMKDIVKDRLEEPERHHGDMLDHMIEDMKKETFLNEDFIVQLMFGLFFVTSDSISTTLALAFKLLAEHPLVLEELTAEHEAILKKRENSESHLTWNDYKSMTFTLQVVNEVLRLGNIAPGFFRRALKDIPVNGYTIPAGWVIMIATAGLHLNSNQFEDPLKFNPWRWKELQPSVVAKCFMPFGSGMKQCAGAEYSRVLLATFLHVLVTKYRVSGGRLSNTRQGSDFSSLVEPTALAHNTSTFISLFVNAELPRIVGDYYVISIPSLPALPSGIVLPMWNATWDEA</sequence>
<dbReference type="InterPro" id="IPR017972">
    <property type="entry name" value="Cyt_P450_CS"/>
</dbReference>
<evidence type="ECO:0000256" key="7">
    <source>
        <dbReference type="PIRSR" id="PIRSR602401-1"/>
    </source>
</evidence>
<evidence type="ECO:0000256" key="3">
    <source>
        <dbReference type="ARBA" id="ARBA00022723"/>
    </source>
</evidence>
<dbReference type="PANTHER" id="PTHR24286:SF305">
    <property type="entry name" value="CYTOCHROME P450 708A2"/>
    <property type="match status" value="1"/>
</dbReference>
<dbReference type="Gene3D" id="1.10.630.10">
    <property type="entry name" value="Cytochrome P450"/>
    <property type="match status" value="1"/>
</dbReference>
<accession>A0ABD1VWB9</accession>
<keyword evidence="4" id="KW-0472">Membrane</keyword>
<keyword evidence="4" id="KW-1133">Transmembrane helix</keyword>
<evidence type="ECO:0000313" key="9">
    <source>
        <dbReference type="EMBL" id="KAL2541536.1"/>
    </source>
</evidence>
<comment type="cofactor">
    <cofactor evidence="7">
        <name>heme</name>
        <dbReference type="ChEBI" id="CHEBI:30413"/>
    </cofactor>
</comment>
<keyword evidence="5 8" id="KW-0560">Oxidoreductase</keyword>
<proteinExistence type="inferred from homology"/>
<evidence type="ECO:0000256" key="4">
    <source>
        <dbReference type="ARBA" id="ARBA00022989"/>
    </source>
</evidence>
<keyword evidence="10" id="KW-1185">Reference proteome</keyword>
<feature type="binding site" description="axial binding residue" evidence="7">
    <location>
        <position position="402"/>
    </location>
    <ligand>
        <name>heme</name>
        <dbReference type="ChEBI" id="CHEBI:30413"/>
    </ligand>
    <ligandPart>
        <name>Fe</name>
        <dbReference type="ChEBI" id="CHEBI:18248"/>
    </ligandPart>
</feature>
<name>A0ABD1VWB9_9LAMI</name>
<dbReference type="InterPro" id="IPR001128">
    <property type="entry name" value="Cyt_P450"/>
</dbReference>
<dbReference type="AlphaFoldDB" id="A0ABD1VWB9"/>
<evidence type="ECO:0000256" key="6">
    <source>
        <dbReference type="ARBA" id="ARBA00023004"/>
    </source>
</evidence>
<reference evidence="10" key="1">
    <citation type="submission" date="2024-07" db="EMBL/GenBank/DDBJ databases">
        <title>Two chromosome-level genome assemblies of Korean endemic species Abeliophyllum distichum and Forsythia ovata (Oleaceae).</title>
        <authorList>
            <person name="Jang H."/>
        </authorList>
    </citation>
    <scope>NUCLEOTIDE SEQUENCE [LARGE SCALE GENOMIC DNA]</scope>
</reference>
<dbReference type="GO" id="GO:0016020">
    <property type="term" value="C:membrane"/>
    <property type="evidence" value="ECO:0007669"/>
    <property type="project" value="UniProtKB-SubCell"/>
</dbReference>
<keyword evidence="3 7" id="KW-0479">Metal-binding</keyword>
<dbReference type="GO" id="GO:0004497">
    <property type="term" value="F:monooxygenase activity"/>
    <property type="evidence" value="ECO:0007669"/>
    <property type="project" value="UniProtKB-KW"/>
</dbReference>